<sequence length="533" mass="58328">MYEFNPVSPTYAISDTLVAHRLHGRSRTRAELPGGCRLTLHTRAGNGEMEAALAAPSPSGPARICTARISAHTPTPATARILDTVARYAPALPDARDIHPPLAAVTRLLTTGAPFQRAGEPGLFIQFGHAEAWLEGRRLSVTLEGPGNGVSLALGGPWDAPSTARLTAAVLRELTDARQLAGEVASLLKPGPWQIMCDPWHPDAALVLAADRSLDPEDPLGRRISWAFRGVQHQLRAEQPDWEFQELISVHGSAVALRITVHDRAVPRLVRKVVGDGASGPGEPGNTRTTFTPADLPTPPDFTPDPPPGEAPSLDLRVASKDERWLYGVNLGLGDWAYVLDGNTVFYGPGWYPFHEHVTRREQDPTAPLNTRDIPTGRTVPARVRISPDVEHLSCRNEYVELTPVDHRVEARLHLFAGREHAYTLVRAVTLEIDLRAKRVLLPFRIPPALRHQAQVKGQRVLDLMLAARRERRRGVKEPRAVLGSWELSTPRRATAPDGASDRQTCPGAQRSTSPPSPGQSRTGSRTFRRAYP</sequence>
<gene>
    <name evidence="2" type="ORF">AB5J52_48160</name>
</gene>
<proteinExistence type="predicted"/>
<dbReference type="RefSeq" id="WP_369228435.1">
    <property type="nucleotide sequence ID" value="NZ_CP163442.1"/>
</dbReference>
<feature type="compositionally biased region" description="Polar residues" evidence="1">
    <location>
        <begin position="510"/>
        <end position="526"/>
    </location>
</feature>
<evidence type="ECO:0000256" key="1">
    <source>
        <dbReference type="SAM" id="MobiDB-lite"/>
    </source>
</evidence>
<evidence type="ECO:0008006" key="3">
    <source>
        <dbReference type="Google" id="ProtNLM"/>
    </source>
</evidence>
<organism evidence="2">
    <name type="scientific">Streptomyces sp. R39</name>
    <dbReference type="NCBI Taxonomy" id="3238631"/>
    <lineage>
        <taxon>Bacteria</taxon>
        <taxon>Bacillati</taxon>
        <taxon>Actinomycetota</taxon>
        <taxon>Actinomycetes</taxon>
        <taxon>Kitasatosporales</taxon>
        <taxon>Streptomycetaceae</taxon>
        <taxon>Streptomyces</taxon>
    </lineage>
</organism>
<feature type="compositionally biased region" description="Pro residues" evidence="1">
    <location>
        <begin position="296"/>
        <end position="310"/>
    </location>
</feature>
<protein>
    <recommendedName>
        <fullName evidence="3">DUF4429 domain-containing protein</fullName>
    </recommendedName>
</protein>
<feature type="region of interest" description="Disordered" evidence="1">
    <location>
        <begin position="274"/>
        <end position="312"/>
    </location>
</feature>
<accession>A0AB39RA95</accession>
<name>A0AB39RA95_9ACTN</name>
<keyword evidence="2" id="KW-0614">Plasmid</keyword>
<geneLocation type="plasmid" evidence="2">
    <name>unnamed1</name>
</geneLocation>
<reference evidence="2" key="1">
    <citation type="submission" date="2024-07" db="EMBL/GenBank/DDBJ databases">
        <authorList>
            <person name="Yu S.T."/>
        </authorList>
    </citation>
    <scope>NUCLEOTIDE SEQUENCE</scope>
    <source>
        <strain evidence="2">R39</strain>
        <plasmid evidence="2">unnamed1</plasmid>
    </source>
</reference>
<dbReference type="AlphaFoldDB" id="A0AB39RA95"/>
<dbReference type="EMBL" id="CP163442">
    <property type="protein sequence ID" value="XDQ49909.1"/>
    <property type="molecule type" value="Genomic_DNA"/>
</dbReference>
<evidence type="ECO:0000313" key="2">
    <source>
        <dbReference type="EMBL" id="XDQ49909.1"/>
    </source>
</evidence>
<feature type="region of interest" description="Disordered" evidence="1">
    <location>
        <begin position="479"/>
        <end position="533"/>
    </location>
</feature>